<sequence>MTCQRRSGRRPAAILAAAVVLGAPGGGGAHHGWSWAEDEQIELRGTVREVYIGQPHPTLRVETPDDGIWIVELANPRQTARAGFSAASARAGDPVVAYGHRSAARGERRMKAVRVRVGDRTYDLYPERIRGG</sequence>
<accession>A0A8J3EAP3</accession>
<evidence type="ECO:0000313" key="1">
    <source>
        <dbReference type="EMBL" id="GGG29511.1"/>
    </source>
</evidence>
<evidence type="ECO:0000313" key="2">
    <source>
        <dbReference type="Proteomes" id="UP000597507"/>
    </source>
</evidence>
<name>A0A8J3EAP3_9PROT</name>
<dbReference type="EMBL" id="BMKS01000004">
    <property type="protein sequence ID" value="GGG29511.1"/>
    <property type="molecule type" value="Genomic_DNA"/>
</dbReference>
<dbReference type="AlphaFoldDB" id="A0A8J3EAP3"/>
<keyword evidence="2" id="KW-1185">Reference proteome</keyword>
<gene>
    <name evidence="1" type="ORF">GCM10010964_16710</name>
</gene>
<comment type="caution">
    <text evidence="1">The sequence shown here is derived from an EMBL/GenBank/DDBJ whole genome shotgun (WGS) entry which is preliminary data.</text>
</comment>
<dbReference type="PROSITE" id="PS00782">
    <property type="entry name" value="TFIIB"/>
    <property type="match status" value="1"/>
</dbReference>
<dbReference type="InterPro" id="IPR023486">
    <property type="entry name" value="TFIIB_CS"/>
</dbReference>
<dbReference type="RefSeq" id="WP_188899558.1">
    <property type="nucleotide sequence ID" value="NZ_BMKS01000004.1"/>
</dbReference>
<dbReference type="Pfam" id="PF19649">
    <property type="entry name" value="DUF6152"/>
    <property type="match status" value="1"/>
</dbReference>
<dbReference type="Proteomes" id="UP000597507">
    <property type="component" value="Unassembled WGS sequence"/>
</dbReference>
<reference evidence="1 2" key="1">
    <citation type="journal article" date="2014" name="Int. J. Syst. Evol. Microbiol.">
        <title>Complete genome sequence of Corynebacterium casei LMG S-19264T (=DSM 44701T), isolated from a smear-ripened cheese.</title>
        <authorList>
            <consortium name="US DOE Joint Genome Institute (JGI-PGF)"/>
            <person name="Walter F."/>
            <person name="Albersmeier A."/>
            <person name="Kalinowski J."/>
            <person name="Ruckert C."/>
        </authorList>
    </citation>
    <scope>NUCLEOTIDE SEQUENCE [LARGE SCALE GENOMIC DNA]</scope>
    <source>
        <strain evidence="1 2">CGMCC 1.16330</strain>
    </source>
</reference>
<dbReference type="InterPro" id="IPR046150">
    <property type="entry name" value="DUF6152"/>
</dbReference>
<proteinExistence type="predicted"/>
<protein>
    <submittedName>
        <fullName evidence="1">Uncharacterized protein</fullName>
    </submittedName>
</protein>
<organism evidence="1 2">
    <name type="scientific">Caldovatus sediminis</name>
    <dbReference type="NCBI Taxonomy" id="2041189"/>
    <lineage>
        <taxon>Bacteria</taxon>
        <taxon>Pseudomonadati</taxon>
        <taxon>Pseudomonadota</taxon>
        <taxon>Alphaproteobacteria</taxon>
        <taxon>Acetobacterales</taxon>
        <taxon>Roseomonadaceae</taxon>
        <taxon>Caldovatus</taxon>
    </lineage>
</organism>